<dbReference type="PANTHER" id="PTHR31633">
    <property type="entry name" value="H/ACA RIBONUCLEOPROTEIN COMPLEX NON-CORE SUBUNIT NAF1"/>
    <property type="match status" value="1"/>
</dbReference>
<dbReference type="SUPFAM" id="SSF50447">
    <property type="entry name" value="Translation proteins"/>
    <property type="match status" value="1"/>
</dbReference>
<dbReference type="InterPro" id="IPR040309">
    <property type="entry name" value="Naf1"/>
</dbReference>
<protein>
    <recommendedName>
        <fullName evidence="3">H/ACA ribonucleoprotein complex non-core subunit NAF1</fullName>
    </recommendedName>
</protein>
<feature type="compositionally biased region" description="Polar residues" evidence="9">
    <location>
        <begin position="628"/>
        <end position="649"/>
    </location>
</feature>
<dbReference type="Pfam" id="PF04410">
    <property type="entry name" value="Gar1"/>
    <property type="match status" value="1"/>
</dbReference>
<dbReference type="AlphaFoldDB" id="A0A0F4G4U2"/>
<feature type="compositionally biased region" description="Acidic residues" evidence="9">
    <location>
        <begin position="414"/>
        <end position="428"/>
    </location>
</feature>
<dbReference type="Proteomes" id="UP000033647">
    <property type="component" value="Unassembled WGS sequence"/>
</dbReference>
<comment type="similarity">
    <text evidence="2">Belongs to the NAF1 family.</text>
</comment>
<dbReference type="OrthoDB" id="21550at2759"/>
<dbReference type="STRING" id="1047168.A0A0F4G4U2"/>
<dbReference type="GO" id="GO:0003723">
    <property type="term" value="F:RNA binding"/>
    <property type="evidence" value="ECO:0007669"/>
    <property type="project" value="UniProtKB-KW"/>
</dbReference>
<evidence type="ECO:0000313" key="10">
    <source>
        <dbReference type="EMBL" id="KJX92386.1"/>
    </source>
</evidence>
<evidence type="ECO:0000313" key="11">
    <source>
        <dbReference type="Proteomes" id="UP000033647"/>
    </source>
</evidence>
<evidence type="ECO:0000256" key="7">
    <source>
        <dbReference type="ARBA" id="ARBA00022884"/>
    </source>
</evidence>
<feature type="region of interest" description="Disordered" evidence="9">
    <location>
        <begin position="33"/>
        <end position="63"/>
    </location>
</feature>
<dbReference type="InterPro" id="IPR007504">
    <property type="entry name" value="H/ACA_rnp_Gar1/Naf1"/>
</dbReference>
<accession>A0A0F4G4U2</accession>
<feature type="compositionally biased region" description="Acidic residues" evidence="9">
    <location>
        <begin position="36"/>
        <end position="45"/>
    </location>
</feature>
<feature type="region of interest" description="Disordered" evidence="9">
    <location>
        <begin position="262"/>
        <end position="285"/>
    </location>
</feature>
<dbReference type="GO" id="GO:0005732">
    <property type="term" value="C:sno(s)RNA-containing ribonucleoprotein complex"/>
    <property type="evidence" value="ECO:0007669"/>
    <property type="project" value="InterPro"/>
</dbReference>
<evidence type="ECO:0000256" key="9">
    <source>
        <dbReference type="SAM" id="MobiDB-lite"/>
    </source>
</evidence>
<gene>
    <name evidence="10" type="ORF">TI39_contig5859g00012</name>
</gene>
<evidence type="ECO:0000256" key="8">
    <source>
        <dbReference type="ARBA" id="ARBA00023242"/>
    </source>
</evidence>
<organism evidence="10 11">
    <name type="scientific">Zymoseptoria brevis</name>
    <dbReference type="NCBI Taxonomy" id="1047168"/>
    <lineage>
        <taxon>Eukaryota</taxon>
        <taxon>Fungi</taxon>
        <taxon>Dikarya</taxon>
        <taxon>Ascomycota</taxon>
        <taxon>Pezizomycotina</taxon>
        <taxon>Dothideomycetes</taxon>
        <taxon>Dothideomycetidae</taxon>
        <taxon>Mycosphaerellales</taxon>
        <taxon>Mycosphaerellaceae</taxon>
        <taxon>Zymoseptoria</taxon>
    </lineage>
</organism>
<keyword evidence="6" id="KW-0597">Phosphoprotein</keyword>
<feature type="compositionally biased region" description="Low complexity" evidence="9">
    <location>
        <begin position="667"/>
        <end position="727"/>
    </location>
</feature>
<keyword evidence="4" id="KW-0690">Ribosome biogenesis</keyword>
<reference evidence="10 11" key="1">
    <citation type="submission" date="2015-03" db="EMBL/GenBank/DDBJ databases">
        <title>RNA-seq based gene annotation and comparative genomics of four Zymoseptoria species reveal species-specific pathogenicity related genes and transposable element activity.</title>
        <authorList>
            <person name="Grandaubert J."/>
            <person name="Bhattacharyya A."/>
            <person name="Stukenbrock E.H."/>
        </authorList>
    </citation>
    <scope>NUCLEOTIDE SEQUENCE [LARGE SCALE GENOMIC DNA]</scope>
    <source>
        <strain evidence="10 11">Zb18110</strain>
    </source>
</reference>
<keyword evidence="5" id="KW-0698">rRNA processing</keyword>
<keyword evidence="7" id="KW-0694">RNA-binding</keyword>
<dbReference type="GO" id="GO:0000493">
    <property type="term" value="P:box H/ACA snoRNP assembly"/>
    <property type="evidence" value="ECO:0007669"/>
    <property type="project" value="InterPro"/>
</dbReference>
<keyword evidence="11" id="KW-1185">Reference proteome</keyword>
<evidence type="ECO:0000256" key="1">
    <source>
        <dbReference type="ARBA" id="ARBA00004123"/>
    </source>
</evidence>
<feature type="compositionally biased region" description="Basic and acidic residues" evidence="9">
    <location>
        <begin position="271"/>
        <end position="285"/>
    </location>
</feature>
<evidence type="ECO:0000256" key="5">
    <source>
        <dbReference type="ARBA" id="ARBA00022552"/>
    </source>
</evidence>
<evidence type="ECO:0000256" key="6">
    <source>
        <dbReference type="ARBA" id="ARBA00022553"/>
    </source>
</evidence>
<feature type="compositionally biased region" description="Acidic residues" evidence="9">
    <location>
        <begin position="222"/>
        <end position="248"/>
    </location>
</feature>
<dbReference type="GO" id="GO:0005634">
    <property type="term" value="C:nucleus"/>
    <property type="evidence" value="ECO:0007669"/>
    <property type="project" value="UniProtKB-SubCell"/>
</dbReference>
<feature type="compositionally biased region" description="Basic and acidic residues" evidence="9">
    <location>
        <begin position="523"/>
        <end position="557"/>
    </location>
</feature>
<feature type="region of interest" description="Disordered" evidence="9">
    <location>
        <begin position="406"/>
        <end position="755"/>
    </location>
</feature>
<feature type="region of interest" description="Disordered" evidence="9">
    <location>
        <begin position="140"/>
        <end position="248"/>
    </location>
</feature>
<dbReference type="GO" id="GO:0006364">
    <property type="term" value="P:rRNA processing"/>
    <property type="evidence" value="ECO:0007669"/>
    <property type="project" value="UniProtKB-KW"/>
</dbReference>
<feature type="compositionally biased region" description="Gly residues" evidence="9">
    <location>
        <begin position="446"/>
        <end position="457"/>
    </location>
</feature>
<dbReference type="Gene3D" id="2.40.10.230">
    <property type="entry name" value="Probable tRNA pseudouridine synthase domain"/>
    <property type="match status" value="1"/>
</dbReference>
<evidence type="ECO:0000256" key="4">
    <source>
        <dbReference type="ARBA" id="ARBA00022517"/>
    </source>
</evidence>
<evidence type="ECO:0000256" key="3">
    <source>
        <dbReference type="ARBA" id="ARBA00021438"/>
    </source>
</evidence>
<dbReference type="InterPro" id="IPR038664">
    <property type="entry name" value="Gar1/Naf1_Cbf5-bd_sf"/>
</dbReference>
<name>A0A0F4G4U2_9PEZI</name>
<comment type="caution">
    <text evidence="10">The sequence shown here is derived from an EMBL/GenBank/DDBJ whole genome shotgun (WGS) entry which is preliminary data.</text>
</comment>
<dbReference type="GO" id="GO:0001522">
    <property type="term" value="P:pseudouridine synthesis"/>
    <property type="evidence" value="ECO:0007669"/>
    <property type="project" value="InterPro"/>
</dbReference>
<evidence type="ECO:0000256" key="2">
    <source>
        <dbReference type="ARBA" id="ARBA00009801"/>
    </source>
</evidence>
<feature type="compositionally biased region" description="Gly residues" evidence="9">
    <location>
        <begin position="469"/>
        <end position="484"/>
    </location>
</feature>
<sequence length="755" mass="81148">MDEILETQNPDEARPNKRVRLEAPLEVTEQLRDEMADVDDWDDVYGESGEKSGENAVAAPAASGTAADATIKAEEDIAVTSQEATFAPPVHEAHGQEEVQLVKEEVEDGIPAEAVSNGDDFVSAPPQEENATATVLAETTEIVRDTSESNEQPTAIKDELDSQPELPSTANEAIEGATSTDMVMADADHSASQTKATDDPEFMAAAAAQKGDETSEWQFDSSDAESSSDDSSSDSDSDSVNDSSDEAYDMMDPAALAKILMAGDGEDGDGGDSKGKSTADHQPRTMNEVKEVVVEKPDVKVTEDMKITFLGNIERTVENMALIKGATPGEYQVLEGGSVLCTEDRVVIGAVADTFGRVQEPLYSVAFTNAKDVEAAGITHGTKIFYVDSHSTFVFTQPLRNMKGTDASNIHDEEVNEDELEFSDDEAEAEHKRQKKLAKQARRGGAVRGGGRGGGRSFGAPGHDSGDTFIGGGDAPSQSYGGGMSYDDDDEPAEFYQPLKRPDNLAQIMAGGPPEIRPPLAFDRGRGGRGRGDGGRGRGDRGRGRGDRGRGRGDRGRGRGSFLQDGQRGGRGGADPAAGFKHNAHTYPDQHNSHPPEQQPHALPEKPDVPQGALDSYQFNGDRYQYGPSPQVQPSAGGTQYTPYGQQPAANFAYPPPGAHVNRAFFQPQQYGQQPQQQYPPWNGQQHQQQQYGQQHQQQYGQQHQQQYGQQQSQQYGPHGAQQYGQQHPRHGQPPPGGIPDIAGILRTLGGNPPQ</sequence>
<comment type="subcellular location">
    <subcellularLocation>
        <location evidence="1">Nucleus</location>
    </subcellularLocation>
</comment>
<dbReference type="EMBL" id="LAFY01005814">
    <property type="protein sequence ID" value="KJX92386.1"/>
    <property type="molecule type" value="Genomic_DNA"/>
</dbReference>
<proteinExistence type="inferred from homology"/>
<dbReference type="InterPro" id="IPR009000">
    <property type="entry name" value="Transl_B-barrel_sf"/>
</dbReference>
<dbReference type="PANTHER" id="PTHR31633:SF1">
    <property type="entry name" value="H_ACA RIBONUCLEOPROTEIN COMPLEX NON-CORE SUBUNIT NAF1"/>
    <property type="match status" value="1"/>
</dbReference>
<keyword evidence="8" id="KW-0539">Nucleus</keyword>
<feature type="compositionally biased region" description="Basic residues" evidence="9">
    <location>
        <begin position="432"/>
        <end position="442"/>
    </location>
</feature>
<feature type="compositionally biased region" description="Polar residues" evidence="9">
    <location>
        <begin position="165"/>
        <end position="181"/>
    </location>
</feature>